<keyword evidence="2" id="KW-1185">Reference proteome</keyword>
<sequence>MRQFNSMRKDYSIVPGVEQCACMVDLLGRAGLLTDAYEFIERMPIEPDVGVWGALLGACRIHGNIEMAELVAARLFQLDPQTVTYYVLMSNIYAEAGRWDDVARLRELMKERELKRSLVVVWWRSIGGSTNSTLA</sequence>
<organism evidence="1 2">
    <name type="scientific">Persea americana</name>
    <name type="common">Avocado</name>
    <dbReference type="NCBI Taxonomy" id="3435"/>
    <lineage>
        <taxon>Eukaryota</taxon>
        <taxon>Viridiplantae</taxon>
        <taxon>Streptophyta</taxon>
        <taxon>Embryophyta</taxon>
        <taxon>Tracheophyta</taxon>
        <taxon>Spermatophyta</taxon>
        <taxon>Magnoliopsida</taxon>
        <taxon>Magnoliidae</taxon>
        <taxon>Laurales</taxon>
        <taxon>Lauraceae</taxon>
        <taxon>Persea</taxon>
    </lineage>
</organism>
<reference evidence="1 2" key="1">
    <citation type="journal article" date="2022" name="Hortic Res">
        <title>A haplotype resolved chromosomal level avocado genome allows analysis of novel avocado genes.</title>
        <authorList>
            <person name="Nath O."/>
            <person name="Fletcher S.J."/>
            <person name="Hayward A."/>
            <person name="Shaw L.M."/>
            <person name="Masouleh A.K."/>
            <person name="Furtado A."/>
            <person name="Henry R.J."/>
            <person name="Mitter N."/>
        </authorList>
    </citation>
    <scope>NUCLEOTIDE SEQUENCE [LARGE SCALE GENOMIC DNA]</scope>
    <source>
        <strain evidence="2">cv. Hass</strain>
    </source>
</reference>
<protein>
    <submittedName>
        <fullName evidence="1">Uncharacterized protein</fullName>
    </submittedName>
</protein>
<accession>A0ACC2LKJ8</accession>
<gene>
    <name evidence="1" type="ORF">MRB53_026953</name>
</gene>
<evidence type="ECO:0000313" key="1">
    <source>
        <dbReference type="EMBL" id="KAJ8633617.1"/>
    </source>
</evidence>
<evidence type="ECO:0000313" key="2">
    <source>
        <dbReference type="Proteomes" id="UP001234297"/>
    </source>
</evidence>
<comment type="caution">
    <text evidence="1">The sequence shown here is derived from an EMBL/GenBank/DDBJ whole genome shotgun (WGS) entry which is preliminary data.</text>
</comment>
<dbReference type="Proteomes" id="UP001234297">
    <property type="component" value="Chromosome 8"/>
</dbReference>
<dbReference type="EMBL" id="CM056816">
    <property type="protein sequence ID" value="KAJ8633617.1"/>
    <property type="molecule type" value="Genomic_DNA"/>
</dbReference>
<name>A0ACC2LKJ8_PERAE</name>
<proteinExistence type="predicted"/>